<evidence type="ECO:0000256" key="4">
    <source>
        <dbReference type="ARBA" id="ARBA00022741"/>
    </source>
</evidence>
<dbReference type="CDD" id="cd03241">
    <property type="entry name" value="ABC_RecN"/>
    <property type="match status" value="2"/>
</dbReference>
<evidence type="ECO:0000256" key="7">
    <source>
        <dbReference type="ARBA" id="ARBA00023204"/>
    </source>
</evidence>
<dbReference type="PANTHER" id="PTHR11059:SF0">
    <property type="entry name" value="DNA REPAIR PROTEIN RECN"/>
    <property type="match status" value="1"/>
</dbReference>
<comment type="caution">
    <text evidence="12">The sequence shown here is derived from an EMBL/GenBank/DDBJ whole genome shotgun (WGS) entry which is preliminary data.</text>
</comment>
<sequence>MLLALNVQNFAIVSALNIDWHCGMTAITGETGAGKSIAIDALSLCLGERADPSAIRPGTDKADISAQFDVSDLPAAKRFLTEHMLENEEDECILRRVISKSGRSKSYINGSPVTASQQKELGQHLIAIHGQHAHQQLLKPEYQLHLLDAYANHTTLLQAVKGQYNHYHKLQKEYVELQKSQQAQAAKKQLLEYQVAELDEFSLQEGEYEEVEAEHSRLSHSQTILEQCHRELSRLYENDEQTVLSQLQQSAQVFSELTGYDKSLENIAQVLEEAAVQVEEASREIRNYSDSVEQDPMRLQELEDRLSQALDLARKHQVQPELLYQHHQALQHELESISSDSARLDALEEEIAEAINAYNQAAQGLSQSRQQASESLNTQISASMKELAMGDGQFEIQLTPHLGGKPSPLGYDHIEFYVSTNPGQPLQPMGKVASGGELSRISLAIQVIIATRVTTPTLIFDEVDVGISGPTAATVGKLLRQLGQSTQVICVTHLPQVACSGHNQFFVAKRVEHGETFTKMTPMAENQRIDEIARLIGGDKISDTTRASAKELLQVQSA</sequence>
<evidence type="ECO:0000256" key="3">
    <source>
        <dbReference type="ARBA" id="ARBA00021315"/>
    </source>
</evidence>
<feature type="coiled-coil region" evidence="10">
    <location>
        <begin position="264"/>
        <end position="364"/>
    </location>
</feature>
<dbReference type="Proteomes" id="UP000228621">
    <property type="component" value="Unassembled WGS sequence"/>
</dbReference>
<name>A0A2A5JV67_PSEO7</name>
<dbReference type="SUPFAM" id="SSF52540">
    <property type="entry name" value="P-loop containing nucleoside triphosphate hydrolases"/>
    <property type="match status" value="2"/>
</dbReference>
<evidence type="ECO:0000256" key="10">
    <source>
        <dbReference type="SAM" id="Coils"/>
    </source>
</evidence>
<proteinExistence type="inferred from homology"/>
<keyword evidence="7 9" id="KW-0234">DNA repair</keyword>
<evidence type="ECO:0000256" key="5">
    <source>
        <dbReference type="ARBA" id="ARBA00022763"/>
    </source>
</evidence>
<dbReference type="GO" id="GO:0006310">
    <property type="term" value="P:DNA recombination"/>
    <property type="evidence" value="ECO:0007669"/>
    <property type="project" value="InterPro"/>
</dbReference>
<evidence type="ECO:0000313" key="13">
    <source>
        <dbReference type="Proteomes" id="UP000228621"/>
    </source>
</evidence>
<evidence type="ECO:0000256" key="2">
    <source>
        <dbReference type="ARBA" id="ARBA00009441"/>
    </source>
</evidence>
<dbReference type="InterPro" id="IPR027417">
    <property type="entry name" value="P-loop_NTPase"/>
</dbReference>
<dbReference type="PIRSF" id="PIRSF003128">
    <property type="entry name" value="RecN"/>
    <property type="match status" value="1"/>
</dbReference>
<dbReference type="Pfam" id="PF02463">
    <property type="entry name" value="SMC_N"/>
    <property type="match status" value="1"/>
</dbReference>
<keyword evidence="6" id="KW-0067">ATP-binding</keyword>
<dbReference type="NCBIfam" id="NF008121">
    <property type="entry name" value="PRK10869.1"/>
    <property type="match status" value="1"/>
</dbReference>
<dbReference type="AlphaFoldDB" id="A0A2A5JV67"/>
<dbReference type="PANTHER" id="PTHR11059">
    <property type="entry name" value="DNA REPAIR PROTEIN RECN"/>
    <property type="match status" value="1"/>
</dbReference>
<evidence type="ECO:0000256" key="6">
    <source>
        <dbReference type="ARBA" id="ARBA00022840"/>
    </source>
</evidence>
<gene>
    <name evidence="12" type="ORF">CEX98_02040</name>
</gene>
<feature type="domain" description="RecF/RecN/SMC N-terminal" evidence="11">
    <location>
        <begin position="4"/>
        <end position="504"/>
    </location>
</feature>
<dbReference type="InterPro" id="IPR003395">
    <property type="entry name" value="RecF/RecN/SMC_N"/>
</dbReference>
<protein>
    <recommendedName>
        <fullName evidence="3 9">DNA repair protein RecN</fullName>
    </recommendedName>
    <alternativeName>
        <fullName evidence="8 9">Recombination protein N</fullName>
    </alternativeName>
</protein>
<organism evidence="12 13">
    <name type="scientific">Pseudoalteromonas piscicida</name>
    <dbReference type="NCBI Taxonomy" id="43662"/>
    <lineage>
        <taxon>Bacteria</taxon>
        <taxon>Pseudomonadati</taxon>
        <taxon>Pseudomonadota</taxon>
        <taxon>Gammaproteobacteria</taxon>
        <taxon>Alteromonadales</taxon>
        <taxon>Pseudoalteromonadaceae</taxon>
        <taxon>Pseudoalteromonas</taxon>
    </lineage>
</organism>
<keyword evidence="13" id="KW-1185">Reference proteome</keyword>
<accession>A0A2A5JV67</accession>
<dbReference type="GO" id="GO:0006281">
    <property type="term" value="P:DNA repair"/>
    <property type="evidence" value="ECO:0007669"/>
    <property type="project" value="UniProtKB-KW"/>
</dbReference>
<dbReference type="InterPro" id="IPR004604">
    <property type="entry name" value="DNA_recomb/repair_RecN"/>
</dbReference>
<dbReference type="FunFam" id="3.40.50.300:FF:000319">
    <property type="entry name" value="DNA repair protein RecN"/>
    <property type="match status" value="1"/>
</dbReference>
<comment type="similarity">
    <text evidence="2 9">Belongs to the RecN family.</text>
</comment>
<evidence type="ECO:0000256" key="9">
    <source>
        <dbReference type="PIRNR" id="PIRNR003128"/>
    </source>
</evidence>
<dbReference type="FunFam" id="3.40.50.300:FF:000356">
    <property type="entry name" value="DNA repair protein RecN"/>
    <property type="match status" value="1"/>
</dbReference>
<reference evidence="13" key="1">
    <citation type="journal article" date="2019" name="Genome Announc.">
        <title>Draft Genome Sequence of Pseudoalteromonas piscicida Strain 36Y ROTHPW, an Hypersaline Seawater Isolate from the South Coast of Sonora, Mexico.</title>
        <authorList>
            <person name="Sanchez-Diaz R."/>
            <person name="Molina-Garza Z.J."/>
            <person name="Cruz-Suarez L.E."/>
            <person name="Selvin J."/>
            <person name="Kiran G.S."/>
            <person name="Ibarra-Gamez J.C."/>
            <person name="Gomez-Gil B."/>
            <person name="Galaviz-Silva L."/>
        </authorList>
    </citation>
    <scope>NUCLEOTIDE SEQUENCE [LARGE SCALE GENOMIC DNA]</scope>
    <source>
        <strain evidence="13">36Y_RITHPW</strain>
    </source>
</reference>
<dbReference type="EMBL" id="NKHF01000008">
    <property type="protein sequence ID" value="PCK33300.1"/>
    <property type="molecule type" value="Genomic_DNA"/>
</dbReference>
<dbReference type="OrthoDB" id="9806954at2"/>
<keyword evidence="10" id="KW-0175">Coiled coil</keyword>
<keyword evidence="4" id="KW-0547">Nucleotide-binding</keyword>
<dbReference type="NCBIfam" id="TIGR00634">
    <property type="entry name" value="recN"/>
    <property type="match status" value="1"/>
</dbReference>
<evidence type="ECO:0000256" key="1">
    <source>
        <dbReference type="ARBA" id="ARBA00003618"/>
    </source>
</evidence>
<comment type="function">
    <text evidence="1 9">May be involved in recombinational repair of damaged DNA.</text>
</comment>
<dbReference type="GO" id="GO:0009432">
    <property type="term" value="P:SOS response"/>
    <property type="evidence" value="ECO:0007669"/>
    <property type="project" value="UniProtKB-ARBA"/>
</dbReference>
<dbReference type="Gene3D" id="3.40.50.300">
    <property type="entry name" value="P-loop containing nucleotide triphosphate hydrolases"/>
    <property type="match status" value="2"/>
</dbReference>
<keyword evidence="5 9" id="KW-0227">DNA damage</keyword>
<evidence type="ECO:0000256" key="8">
    <source>
        <dbReference type="ARBA" id="ARBA00033408"/>
    </source>
</evidence>
<dbReference type="GO" id="GO:0043590">
    <property type="term" value="C:bacterial nucleoid"/>
    <property type="evidence" value="ECO:0007669"/>
    <property type="project" value="TreeGrafter"/>
</dbReference>
<dbReference type="GO" id="GO:0005524">
    <property type="term" value="F:ATP binding"/>
    <property type="evidence" value="ECO:0007669"/>
    <property type="project" value="UniProtKB-KW"/>
</dbReference>
<evidence type="ECO:0000259" key="11">
    <source>
        <dbReference type="Pfam" id="PF02463"/>
    </source>
</evidence>
<evidence type="ECO:0000313" key="12">
    <source>
        <dbReference type="EMBL" id="PCK33300.1"/>
    </source>
</evidence>
<dbReference type="RefSeq" id="WP_099640477.1">
    <property type="nucleotide sequence ID" value="NZ_NKHF01000008.1"/>
</dbReference>